<name>A0ABN8MJJ6_9CNID</name>
<dbReference type="InterPro" id="IPR001799">
    <property type="entry name" value="Ephrin_RBD"/>
</dbReference>
<comment type="subcellular location">
    <subcellularLocation>
        <location evidence="1">Membrane</location>
    </subcellularLocation>
</comment>
<keyword evidence="3" id="KW-0472">Membrane</keyword>
<keyword evidence="2" id="KW-0732">Signal</keyword>
<keyword evidence="9" id="KW-1185">Reference proteome</keyword>
<organism evidence="8 9">
    <name type="scientific">Porites evermanni</name>
    <dbReference type="NCBI Taxonomy" id="104178"/>
    <lineage>
        <taxon>Eukaryota</taxon>
        <taxon>Metazoa</taxon>
        <taxon>Cnidaria</taxon>
        <taxon>Anthozoa</taxon>
        <taxon>Hexacorallia</taxon>
        <taxon>Scleractinia</taxon>
        <taxon>Fungiina</taxon>
        <taxon>Poritidae</taxon>
        <taxon>Porites</taxon>
    </lineage>
</organism>
<reference evidence="8 9" key="1">
    <citation type="submission" date="2022-05" db="EMBL/GenBank/DDBJ databases">
        <authorList>
            <consortium name="Genoscope - CEA"/>
            <person name="William W."/>
        </authorList>
    </citation>
    <scope>NUCLEOTIDE SEQUENCE [LARGE SCALE GENOMIC DNA]</scope>
</reference>
<sequence length="188" mass="21218">MTALQTHDEVGSFSSFQQNALEMKVHLHYKINIVCPNPASLLSEQDSSTPIEQMYENMWIVSKDEYDKCVVNKSISGDFSKRNLLKCQSPLQLTYYEMVFRAYSPPEGLEFTPGKKYYFIATSNGNINSISNYEGGRCVTYNMKLIIYVCRGHTDPYCDDFQTIIPSPSVGNQSPVLPINTCSCQSTS</sequence>
<feature type="non-terminal residue" evidence="8">
    <location>
        <position position="188"/>
    </location>
</feature>
<dbReference type="EMBL" id="CALNXI010000598">
    <property type="protein sequence ID" value="CAH3029887.1"/>
    <property type="molecule type" value="Genomic_DNA"/>
</dbReference>
<dbReference type="Proteomes" id="UP001159427">
    <property type="component" value="Unassembled WGS sequence"/>
</dbReference>
<evidence type="ECO:0000259" key="7">
    <source>
        <dbReference type="PROSITE" id="PS51551"/>
    </source>
</evidence>
<dbReference type="Pfam" id="PF00812">
    <property type="entry name" value="Ephrin"/>
    <property type="match status" value="1"/>
</dbReference>
<evidence type="ECO:0000256" key="5">
    <source>
        <dbReference type="ARBA" id="ARBA00023180"/>
    </source>
</evidence>
<dbReference type="PANTHER" id="PTHR11304:SF29">
    <property type="entry name" value="EPHRIN"/>
    <property type="match status" value="1"/>
</dbReference>
<feature type="domain" description="Ephrin RBD" evidence="7">
    <location>
        <begin position="1"/>
        <end position="149"/>
    </location>
</feature>
<keyword evidence="5" id="KW-0325">Glycoprotein</keyword>
<keyword evidence="4" id="KW-1015">Disulfide bond</keyword>
<comment type="similarity">
    <text evidence="6">Belongs to the ephrin family.</text>
</comment>
<evidence type="ECO:0000256" key="4">
    <source>
        <dbReference type="ARBA" id="ARBA00023157"/>
    </source>
</evidence>
<protein>
    <recommendedName>
        <fullName evidence="7">Ephrin RBD domain-containing protein</fullName>
    </recommendedName>
</protein>
<comment type="caution">
    <text evidence="8">The sequence shown here is derived from an EMBL/GenBank/DDBJ whole genome shotgun (WGS) entry which is preliminary data.</text>
</comment>
<evidence type="ECO:0000256" key="2">
    <source>
        <dbReference type="ARBA" id="ARBA00022729"/>
    </source>
</evidence>
<gene>
    <name evidence="8" type="ORF">PEVE_00036891</name>
</gene>
<evidence type="ECO:0000256" key="3">
    <source>
        <dbReference type="ARBA" id="ARBA00023136"/>
    </source>
</evidence>
<proteinExistence type="inferred from homology"/>
<dbReference type="InterPro" id="IPR008972">
    <property type="entry name" value="Cupredoxin"/>
</dbReference>
<evidence type="ECO:0000256" key="6">
    <source>
        <dbReference type="PROSITE-ProRule" id="PRU00884"/>
    </source>
</evidence>
<dbReference type="InterPro" id="IPR031328">
    <property type="entry name" value="Ephrin"/>
</dbReference>
<evidence type="ECO:0000313" key="9">
    <source>
        <dbReference type="Proteomes" id="UP001159427"/>
    </source>
</evidence>
<dbReference type="PANTHER" id="PTHR11304">
    <property type="entry name" value="EPHRIN"/>
    <property type="match status" value="1"/>
</dbReference>
<dbReference type="PROSITE" id="PS51551">
    <property type="entry name" value="EPHRIN_RBD_2"/>
    <property type="match status" value="1"/>
</dbReference>
<accession>A0ABN8MJJ6</accession>
<evidence type="ECO:0000256" key="1">
    <source>
        <dbReference type="ARBA" id="ARBA00004370"/>
    </source>
</evidence>
<dbReference type="SUPFAM" id="SSF49503">
    <property type="entry name" value="Cupredoxins"/>
    <property type="match status" value="1"/>
</dbReference>
<evidence type="ECO:0000313" key="8">
    <source>
        <dbReference type="EMBL" id="CAH3029887.1"/>
    </source>
</evidence>
<dbReference type="Gene3D" id="2.60.40.420">
    <property type="entry name" value="Cupredoxins - blue copper proteins"/>
    <property type="match status" value="1"/>
</dbReference>
<comment type="caution">
    <text evidence="6">Lacks conserved residue(s) required for the propagation of feature annotation.</text>
</comment>